<dbReference type="Gene3D" id="3.90.180.10">
    <property type="entry name" value="Medium-chain alcohol dehydrogenases, catalytic domain"/>
    <property type="match status" value="1"/>
</dbReference>
<dbReference type="PANTHER" id="PTHR43677:SF1">
    <property type="entry name" value="ACRYLYL-COA REDUCTASE ACUI-RELATED"/>
    <property type="match status" value="1"/>
</dbReference>
<dbReference type="InterPro" id="IPR014188">
    <property type="entry name" value="Acrylyl-CoA_reductase_AcuI"/>
</dbReference>
<reference evidence="2" key="1">
    <citation type="submission" date="2022-10" db="EMBL/GenBank/DDBJ databases">
        <authorList>
            <person name="Yu W.X."/>
        </authorList>
    </citation>
    <scope>NUCLEOTIDE SEQUENCE</scope>
    <source>
        <strain evidence="2">AAT</strain>
    </source>
</reference>
<dbReference type="InterPro" id="IPR013154">
    <property type="entry name" value="ADH-like_N"/>
</dbReference>
<sequence>MKNRSTFKALRVEEVNGNYTTSIKDMPFEPLNKGEVLIKVDYSSLNYKDALSTIGNKGVTKNYPHTPGIDAAGIVESSESELFKAGESVIVTSYELGMNHPGGFAEFIKVPESWIVSMPEKMTATQAMKYGTAGFTAALSVYRLLKNGQKPEMGPVVVSGALGGVGSIACQLLNKLGFKVTAANYELADVSEIRRIGAHSQIDRNVSDDNSNRPMLKTQWAGAIDVVGGNTLTTLLKGCNPLGSVTTCGNIGSGDLNMTVYPFILRGVSLLGIDSQNCPMKIRQIVWDLLADDWSLEFDSDLIKEATLESLKTYIELMLDKKSKGRVIVKL</sequence>
<name>A0AAE3M5K6_9BACT</name>
<dbReference type="SUPFAM" id="SSF51735">
    <property type="entry name" value="NAD(P)-binding Rossmann-fold domains"/>
    <property type="match status" value="1"/>
</dbReference>
<evidence type="ECO:0000313" key="3">
    <source>
        <dbReference type="Proteomes" id="UP001209229"/>
    </source>
</evidence>
<dbReference type="AlphaFoldDB" id="A0AAE3M5K6"/>
<dbReference type="InterPro" id="IPR013149">
    <property type="entry name" value="ADH-like_C"/>
</dbReference>
<organism evidence="2 3">
    <name type="scientific">Plebeiibacterium sediminum</name>
    <dbReference type="NCBI Taxonomy" id="2992112"/>
    <lineage>
        <taxon>Bacteria</taxon>
        <taxon>Pseudomonadati</taxon>
        <taxon>Bacteroidota</taxon>
        <taxon>Bacteroidia</taxon>
        <taxon>Marinilabiliales</taxon>
        <taxon>Marinilabiliaceae</taxon>
        <taxon>Plebeiibacterium</taxon>
    </lineage>
</organism>
<gene>
    <name evidence="2" type="ORF">OM075_14465</name>
</gene>
<evidence type="ECO:0000313" key="2">
    <source>
        <dbReference type="EMBL" id="MCW3787676.1"/>
    </source>
</evidence>
<dbReference type="EMBL" id="JAPDPJ010000034">
    <property type="protein sequence ID" value="MCW3787676.1"/>
    <property type="molecule type" value="Genomic_DNA"/>
</dbReference>
<dbReference type="SMART" id="SM00829">
    <property type="entry name" value="PKS_ER"/>
    <property type="match status" value="1"/>
</dbReference>
<dbReference type="Proteomes" id="UP001209229">
    <property type="component" value="Unassembled WGS sequence"/>
</dbReference>
<keyword evidence="3" id="KW-1185">Reference proteome</keyword>
<dbReference type="InterPro" id="IPR011032">
    <property type="entry name" value="GroES-like_sf"/>
</dbReference>
<feature type="domain" description="Enoyl reductase (ER)" evidence="1">
    <location>
        <begin position="17"/>
        <end position="329"/>
    </location>
</feature>
<dbReference type="SUPFAM" id="SSF50129">
    <property type="entry name" value="GroES-like"/>
    <property type="match status" value="1"/>
</dbReference>
<dbReference type="NCBIfam" id="TIGR02823">
    <property type="entry name" value="oxido_YhdH"/>
    <property type="match status" value="1"/>
</dbReference>
<protein>
    <submittedName>
        <fullName evidence="2">YhdH/YhfP family quinone oxidoreductase</fullName>
    </submittedName>
</protein>
<dbReference type="GO" id="GO:0043957">
    <property type="term" value="F:acryloyl-CoA reductase (NADPH) activity"/>
    <property type="evidence" value="ECO:0007669"/>
    <property type="project" value="TreeGrafter"/>
</dbReference>
<evidence type="ECO:0000259" key="1">
    <source>
        <dbReference type="SMART" id="SM00829"/>
    </source>
</evidence>
<dbReference type="InterPro" id="IPR020843">
    <property type="entry name" value="ER"/>
</dbReference>
<dbReference type="Pfam" id="PF08240">
    <property type="entry name" value="ADH_N"/>
    <property type="match status" value="1"/>
</dbReference>
<comment type="caution">
    <text evidence="2">The sequence shown here is derived from an EMBL/GenBank/DDBJ whole genome shotgun (WGS) entry which is preliminary data.</text>
</comment>
<dbReference type="CDD" id="cd05280">
    <property type="entry name" value="MDR_yhdh_yhfp"/>
    <property type="match status" value="1"/>
</dbReference>
<accession>A0AAE3M5K6</accession>
<dbReference type="Gene3D" id="3.40.50.720">
    <property type="entry name" value="NAD(P)-binding Rossmann-like Domain"/>
    <property type="match status" value="1"/>
</dbReference>
<dbReference type="PANTHER" id="PTHR43677">
    <property type="entry name" value="SHORT-CHAIN DEHYDROGENASE/REDUCTASE"/>
    <property type="match status" value="1"/>
</dbReference>
<dbReference type="InterPro" id="IPR036291">
    <property type="entry name" value="NAD(P)-bd_dom_sf"/>
</dbReference>
<dbReference type="RefSeq" id="WP_301191241.1">
    <property type="nucleotide sequence ID" value="NZ_JAPDPJ010000034.1"/>
</dbReference>
<dbReference type="InterPro" id="IPR051397">
    <property type="entry name" value="Zn-ADH-like_protein"/>
</dbReference>
<dbReference type="Pfam" id="PF00107">
    <property type="entry name" value="ADH_zinc_N"/>
    <property type="match status" value="1"/>
</dbReference>
<proteinExistence type="predicted"/>